<gene>
    <name evidence="2" type="ORF">BJ508DRAFT_184517</name>
</gene>
<protein>
    <recommendedName>
        <fullName evidence="1">PiggyBac transposable element-derived protein domain-containing protein</fullName>
    </recommendedName>
</protein>
<dbReference type="PANTHER" id="PTHR46599:SF3">
    <property type="entry name" value="PIGGYBAC TRANSPOSABLE ELEMENT-DERIVED PROTEIN 4"/>
    <property type="match status" value="1"/>
</dbReference>
<dbReference type="Pfam" id="PF13843">
    <property type="entry name" value="DDE_Tnp_1_7"/>
    <property type="match status" value="1"/>
</dbReference>
<evidence type="ECO:0000313" key="3">
    <source>
        <dbReference type="Proteomes" id="UP000275078"/>
    </source>
</evidence>
<sequence>ELKIWIGINLYMASLGERNVRRCWDSVSGLYQITEHMSLLRFQQIRRYFHIFGPSDYDDLDETHPVELRPPWFYKFEPVAEILRPLFRKYLHPGTFAAIDECVAQCTGRTKHKTHFERKPISDGYKIIALAFVGYIWDFLWWS</sequence>
<keyword evidence="3" id="KW-1185">Reference proteome</keyword>
<dbReference type="AlphaFoldDB" id="A0A3N4HC38"/>
<accession>A0A3N4HC38</accession>
<feature type="non-terminal residue" evidence="2">
    <location>
        <position position="143"/>
    </location>
</feature>
<dbReference type="STRING" id="1160509.A0A3N4HC38"/>
<dbReference type="EMBL" id="ML119888">
    <property type="protein sequence ID" value="RPA71962.1"/>
    <property type="molecule type" value="Genomic_DNA"/>
</dbReference>
<feature type="non-terminal residue" evidence="2">
    <location>
        <position position="1"/>
    </location>
</feature>
<name>A0A3N4HC38_ASCIM</name>
<proteinExistence type="predicted"/>
<organism evidence="2 3">
    <name type="scientific">Ascobolus immersus RN42</name>
    <dbReference type="NCBI Taxonomy" id="1160509"/>
    <lineage>
        <taxon>Eukaryota</taxon>
        <taxon>Fungi</taxon>
        <taxon>Dikarya</taxon>
        <taxon>Ascomycota</taxon>
        <taxon>Pezizomycotina</taxon>
        <taxon>Pezizomycetes</taxon>
        <taxon>Pezizales</taxon>
        <taxon>Ascobolaceae</taxon>
        <taxon>Ascobolus</taxon>
    </lineage>
</organism>
<dbReference type="InterPro" id="IPR029526">
    <property type="entry name" value="PGBD"/>
</dbReference>
<evidence type="ECO:0000259" key="1">
    <source>
        <dbReference type="Pfam" id="PF13843"/>
    </source>
</evidence>
<dbReference type="OrthoDB" id="5428673at2759"/>
<evidence type="ECO:0000313" key="2">
    <source>
        <dbReference type="EMBL" id="RPA71962.1"/>
    </source>
</evidence>
<dbReference type="Proteomes" id="UP000275078">
    <property type="component" value="Unassembled WGS sequence"/>
</dbReference>
<reference evidence="2 3" key="1">
    <citation type="journal article" date="2018" name="Nat. Ecol. Evol.">
        <title>Pezizomycetes genomes reveal the molecular basis of ectomycorrhizal truffle lifestyle.</title>
        <authorList>
            <person name="Murat C."/>
            <person name="Payen T."/>
            <person name="Noel B."/>
            <person name="Kuo A."/>
            <person name="Morin E."/>
            <person name="Chen J."/>
            <person name="Kohler A."/>
            <person name="Krizsan K."/>
            <person name="Balestrini R."/>
            <person name="Da Silva C."/>
            <person name="Montanini B."/>
            <person name="Hainaut M."/>
            <person name="Levati E."/>
            <person name="Barry K.W."/>
            <person name="Belfiori B."/>
            <person name="Cichocki N."/>
            <person name="Clum A."/>
            <person name="Dockter R.B."/>
            <person name="Fauchery L."/>
            <person name="Guy J."/>
            <person name="Iotti M."/>
            <person name="Le Tacon F."/>
            <person name="Lindquist E.A."/>
            <person name="Lipzen A."/>
            <person name="Malagnac F."/>
            <person name="Mello A."/>
            <person name="Molinier V."/>
            <person name="Miyauchi S."/>
            <person name="Poulain J."/>
            <person name="Riccioni C."/>
            <person name="Rubini A."/>
            <person name="Sitrit Y."/>
            <person name="Splivallo R."/>
            <person name="Traeger S."/>
            <person name="Wang M."/>
            <person name="Zifcakova L."/>
            <person name="Wipf D."/>
            <person name="Zambonelli A."/>
            <person name="Paolocci F."/>
            <person name="Nowrousian M."/>
            <person name="Ottonello S."/>
            <person name="Baldrian P."/>
            <person name="Spatafora J.W."/>
            <person name="Henrissat B."/>
            <person name="Nagy L.G."/>
            <person name="Aury J.M."/>
            <person name="Wincker P."/>
            <person name="Grigoriev I.V."/>
            <person name="Bonfante P."/>
            <person name="Martin F.M."/>
        </authorList>
    </citation>
    <scope>NUCLEOTIDE SEQUENCE [LARGE SCALE GENOMIC DNA]</scope>
    <source>
        <strain evidence="2 3">RN42</strain>
    </source>
</reference>
<dbReference type="PANTHER" id="PTHR46599">
    <property type="entry name" value="PIGGYBAC TRANSPOSABLE ELEMENT-DERIVED PROTEIN 4"/>
    <property type="match status" value="1"/>
</dbReference>
<feature type="domain" description="PiggyBac transposable element-derived protein" evidence="1">
    <location>
        <begin position="1"/>
        <end position="139"/>
    </location>
</feature>